<gene>
    <name evidence="1" type="ORF">LCGC14_0163620</name>
</gene>
<dbReference type="EMBL" id="LAZR01000062">
    <property type="protein sequence ID" value="KKN96718.1"/>
    <property type="molecule type" value="Genomic_DNA"/>
</dbReference>
<organism evidence="1">
    <name type="scientific">marine sediment metagenome</name>
    <dbReference type="NCBI Taxonomy" id="412755"/>
    <lineage>
        <taxon>unclassified sequences</taxon>
        <taxon>metagenomes</taxon>
        <taxon>ecological metagenomes</taxon>
    </lineage>
</organism>
<sequence length="111" mass="12383">MDQTRKALRHLLTEAPEDETPMPSNKTVLCYPLGQRVAEPAEGVDWTGASWVLAEGEHVGFRVTITGSREDETWGKVWDGKLSGGGTITFCNEVMTYEMDPETRQPRTRGN</sequence>
<accession>A0A0F9XWF4</accession>
<comment type="caution">
    <text evidence="1">The sequence shown here is derived from an EMBL/GenBank/DDBJ whole genome shotgun (WGS) entry which is preliminary data.</text>
</comment>
<dbReference type="AlphaFoldDB" id="A0A0F9XWF4"/>
<proteinExistence type="predicted"/>
<protein>
    <submittedName>
        <fullName evidence="1">Uncharacterized protein</fullName>
    </submittedName>
</protein>
<name>A0A0F9XWF4_9ZZZZ</name>
<reference evidence="1" key="1">
    <citation type="journal article" date="2015" name="Nature">
        <title>Complex archaea that bridge the gap between prokaryotes and eukaryotes.</title>
        <authorList>
            <person name="Spang A."/>
            <person name="Saw J.H."/>
            <person name="Jorgensen S.L."/>
            <person name="Zaremba-Niedzwiedzka K."/>
            <person name="Martijn J."/>
            <person name="Lind A.E."/>
            <person name="van Eijk R."/>
            <person name="Schleper C."/>
            <person name="Guy L."/>
            <person name="Ettema T.J."/>
        </authorList>
    </citation>
    <scope>NUCLEOTIDE SEQUENCE</scope>
</reference>
<evidence type="ECO:0000313" key="1">
    <source>
        <dbReference type="EMBL" id="KKN96718.1"/>
    </source>
</evidence>